<feature type="region of interest" description="Disordered" evidence="1">
    <location>
        <begin position="1"/>
        <end position="25"/>
    </location>
</feature>
<dbReference type="AlphaFoldDB" id="A0A2P6QMF1"/>
<evidence type="ECO:0000256" key="1">
    <source>
        <dbReference type="SAM" id="MobiDB-lite"/>
    </source>
</evidence>
<organism evidence="2 3">
    <name type="scientific">Rosa chinensis</name>
    <name type="common">China rose</name>
    <dbReference type="NCBI Taxonomy" id="74649"/>
    <lineage>
        <taxon>Eukaryota</taxon>
        <taxon>Viridiplantae</taxon>
        <taxon>Streptophyta</taxon>
        <taxon>Embryophyta</taxon>
        <taxon>Tracheophyta</taxon>
        <taxon>Spermatophyta</taxon>
        <taxon>Magnoliopsida</taxon>
        <taxon>eudicotyledons</taxon>
        <taxon>Gunneridae</taxon>
        <taxon>Pentapetalae</taxon>
        <taxon>rosids</taxon>
        <taxon>fabids</taxon>
        <taxon>Rosales</taxon>
        <taxon>Rosaceae</taxon>
        <taxon>Rosoideae</taxon>
        <taxon>Rosoideae incertae sedis</taxon>
        <taxon>Rosa</taxon>
    </lineage>
</organism>
<feature type="compositionally biased region" description="Basic and acidic residues" evidence="1">
    <location>
        <begin position="150"/>
        <end position="159"/>
    </location>
</feature>
<feature type="region of interest" description="Disordered" evidence="1">
    <location>
        <begin position="150"/>
        <end position="195"/>
    </location>
</feature>
<sequence>MRIRKHWKPPSPPPSSMGSSNNLLPHEEVPEVSSAVVHTCATWSTIFWACQLSDAPDEQSDNRGTLRRRKKIRVAEFAQRIMASLSRNQDETPALTQRKVCNFFIKKSCRMERPKCTSNRITQVEGQARGLHPSGTVFTQGVQNKEKLSSFKFEGEPAQKKSKVCNSSNNKEMPFTSEFDVEDNEERKKRRRKSY</sequence>
<dbReference type="Gramene" id="PRQ35346">
    <property type="protein sequence ID" value="PRQ35346"/>
    <property type="gene ID" value="RchiOBHm_Chr5g0078971"/>
</dbReference>
<gene>
    <name evidence="2" type="ORF">RchiOBHm_Chr5g0078971</name>
</gene>
<dbReference type="OrthoDB" id="1174445at2759"/>
<evidence type="ECO:0000313" key="3">
    <source>
        <dbReference type="Proteomes" id="UP000238479"/>
    </source>
</evidence>
<comment type="caution">
    <text evidence="2">The sequence shown here is derived from an EMBL/GenBank/DDBJ whole genome shotgun (WGS) entry which is preliminary data.</text>
</comment>
<evidence type="ECO:0000313" key="2">
    <source>
        <dbReference type="EMBL" id="PRQ35346.1"/>
    </source>
</evidence>
<keyword evidence="3" id="KW-1185">Reference proteome</keyword>
<dbReference type="EMBL" id="PDCK01000043">
    <property type="protein sequence ID" value="PRQ35346.1"/>
    <property type="molecule type" value="Genomic_DNA"/>
</dbReference>
<reference evidence="2 3" key="1">
    <citation type="journal article" date="2018" name="Nat. Genet.">
        <title>The Rosa genome provides new insights in the design of modern roses.</title>
        <authorList>
            <person name="Bendahmane M."/>
        </authorList>
    </citation>
    <scope>NUCLEOTIDE SEQUENCE [LARGE SCALE GENOMIC DNA]</scope>
    <source>
        <strain evidence="3">cv. Old Blush</strain>
    </source>
</reference>
<name>A0A2P6QMF1_ROSCH</name>
<proteinExistence type="predicted"/>
<dbReference type="Proteomes" id="UP000238479">
    <property type="component" value="Chromosome 5"/>
</dbReference>
<protein>
    <submittedName>
        <fullName evidence="2">Uncharacterized protein</fullName>
    </submittedName>
</protein>
<accession>A0A2P6QMF1</accession>